<accession>A0A0G0LI22</accession>
<evidence type="ECO:0008006" key="3">
    <source>
        <dbReference type="Google" id="ProtNLM"/>
    </source>
</evidence>
<dbReference type="AlphaFoldDB" id="A0A0G0LI22"/>
<evidence type="ECO:0000313" key="2">
    <source>
        <dbReference type="Proteomes" id="UP000034774"/>
    </source>
</evidence>
<proteinExistence type="predicted"/>
<dbReference type="EMBL" id="LBVU01000006">
    <property type="protein sequence ID" value="KKQ91543.1"/>
    <property type="molecule type" value="Genomic_DNA"/>
</dbReference>
<name>A0A0G0LI22_9BACT</name>
<sequence>MPHVSKRKIEPKIQKYTLDSLTFLLKDLNNISDTEKFLTSVLSETETLMIAKRVVAAFLLRHNIDSVKIQDLLKLTPATVLRLKLWILTHKEGFDVIFDKLEKRRRNNTVKEILFNILDYAIKAGSGRVPDLFKKEFRKGQLR</sequence>
<dbReference type="InterPro" id="IPR038116">
    <property type="entry name" value="TrpR-like_sf"/>
</dbReference>
<dbReference type="GO" id="GO:0043565">
    <property type="term" value="F:sequence-specific DNA binding"/>
    <property type="evidence" value="ECO:0007669"/>
    <property type="project" value="InterPro"/>
</dbReference>
<dbReference type="Gene3D" id="1.10.1270.10">
    <property type="entry name" value="TrpR-like"/>
    <property type="match status" value="1"/>
</dbReference>
<dbReference type="Proteomes" id="UP000034774">
    <property type="component" value="Unassembled WGS sequence"/>
</dbReference>
<comment type="caution">
    <text evidence="1">The sequence shown here is derived from an EMBL/GenBank/DDBJ whole genome shotgun (WGS) entry which is preliminary data.</text>
</comment>
<evidence type="ECO:0000313" key="1">
    <source>
        <dbReference type="EMBL" id="KKQ91543.1"/>
    </source>
</evidence>
<protein>
    <recommendedName>
        <fullName evidence="3">TrpR like protein, YerC/YecD</fullName>
    </recommendedName>
</protein>
<gene>
    <name evidence="1" type="ORF">UT17_C0006G0018</name>
</gene>
<reference evidence="1 2" key="1">
    <citation type="journal article" date="2015" name="Nature">
        <title>rRNA introns, odd ribosomes, and small enigmatic genomes across a large radiation of phyla.</title>
        <authorList>
            <person name="Brown C.T."/>
            <person name="Hug L.A."/>
            <person name="Thomas B.C."/>
            <person name="Sharon I."/>
            <person name="Castelle C.J."/>
            <person name="Singh A."/>
            <person name="Wilkins M.J."/>
            <person name="Williams K.H."/>
            <person name="Banfield J.F."/>
        </authorList>
    </citation>
    <scope>NUCLEOTIDE SEQUENCE [LARGE SCALE GENOMIC DNA]</scope>
</reference>
<dbReference type="InterPro" id="IPR010921">
    <property type="entry name" value="Trp_repressor/repl_initiator"/>
</dbReference>
<organism evidence="1 2">
    <name type="scientific">Candidatus Woesebacteria bacterium GW2011_GWB1_39_10</name>
    <dbReference type="NCBI Taxonomy" id="1618572"/>
    <lineage>
        <taxon>Bacteria</taxon>
        <taxon>Candidatus Woeseibacteriota</taxon>
    </lineage>
</organism>
<dbReference type="STRING" id="1618572.UT17_C0006G0018"/>
<dbReference type="SUPFAM" id="SSF48295">
    <property type="entry name" value="TrpR-like"/>
    <property type="match status" value="1"/>
</dbReference>